<dbReference type="InterPro" id="IPR042122">
    <property type="entry name" value="Ser_AcTrfase_N_sf"/>
</dbReference>
<evidence type="ECO:0000256" key="1">
    <source>
        <dbReference type="ARBA" id="ARBA00004876"/>
    </source>
</evidence>
<reference evidence="10 11" key="1">
    <citation type="submission" date="2024-02" db="EMBL/GenBank/DDBJ databases">
        <authorList>
            <consortium name="ELIXIR-Norway"/>
            <consortium name="Elixir Norway"/>
        </authorList>
    </citation>
    <scope>NUCLEOTIDE SEQUENCE [LARGE SCALE GENOMIC DNA]</scope>
</reference>
<dbReference type="NCBIfam" id="TIGR01172">
    <property type="entry name" value="cysE"/>
    <property type="match status" value="1"/>
</dbReference>
<dbReference type="Pfam" id="PF06426">
    <property type="entry name" value="SATase_N"/>
    <property type="match status" value="1"/>
</dbReference>
<keyword evidence="7" id="KW-0012">Acyltransferase</keyword>
<evidence type="ECO:0000256" key="6">
    <source>
        <dbReference type="ARBA" id="ARBA00022679"/>
    </source>
</evidence>
<keyword evidence="5" id="KW-0028">Amino-acid biosynthesis</keyword>
<dbReference type="Gene3D" id="2.160.10.10">
    <property type="entry name" value="Hexapeptide repeat proteins"/>
    <property type="match status" value="1"/>
</dbReference>
<evidence type="ECO:0000259" key="9">
    <source>
        <dbReference type="SMART" id="SM00971"/>
    </source>
</evidence>
<evidence type="ECO:0000256" key="7">
    <source>
        <dbReference type="ARBA" id="ARBA00023315"/>
    </source>
</evidence>
<dbReference type="Pfam" id="PF00132">
    <property type="entry name" value="Hexapep"/>
    <property type="match status" value="1"/>
</dbReference>
<sequence length="793" mass="89911">MDPKALLDELMGKDRDLPFDQKKKNKLRFDDPEVCHYHLVAFCPHDLFPNTKSDLGPCEKIHDDSLRADFLNSNKVQQYEAEFLGYLERLIADLERKIKRSHERLEKEMPLTDHARTNSDRISAIAMEVQSLLKQAEREGEDGLVDQAQATMAKVEIMNKEKDQLVRAVMPEFGNILEKEKRMQVCEVCGAMQASTDTEKRLASHLEGKQHLGYYRVRQTAEQLRKKKEDEREARQRERDAAEKAVEAETKSKTEEITTEKTKETEKVCFRSKERNWRRSRSPDHIRDREAERERERDREKNKDWASNDREKDRYRDRDRSRDRYRERERDKERDSDRDGRKDRDRYRDRARDQERERDWDRMSGRSARSRDRERDRRERHTQTHTHTGTDRQTDRHSDMEAMRAATSLVSASKMDAVSFSSPTQMSSEVGIKPRFCAAGCVKCAPVSLAMRSNGSSSSSGVRSECSSSSSSLFSGSSRLATGTMKSAKEGRSSSSSAAAVVVKNDEIDMSFSLEVQLPAALEEDKLWQRMRQEARWDAVKEPLLASYLYSTILSHRSLERALAFHLGNKLGSSTLLSTQLCNLINDTFMEDASIRSAMREDIKAVKERDPAFVSYSHCMLNFKGYLACQAYRVAHHLWNQGRTSLALAFQSRISEVFQVDIHPAAEIGSGIMLDHATGIVVGETARIGNNVSILHQVTLGGTGAVENDRHPKIGDGVLIGAGAIILGNIKIGDGAKIGAGSIVLHDVPPCTTAVGNPARLLGGKQSPTKLKEIPSETMDHTSFIKGWSDYII</sequence>
<evidence type="ECO:0000313" key="10">
    <source>
        <dbReference type="EMBL" id="CAK9256302.1"/>
    </source>
</evidence>
<name>A0ABP0VS99_9BRYO</name>
<dbReference type="InterPro" id="IPR010493">
    <property type="entry name" value="Ser_AcTrfase_N"/>
</dbReference>
<dbReference type="Proteomes" id="UP001497444">
    <property type="component" value="Chromosome 1"/>
</dbReference>
<feature type="region of interest" description="Disordered" evidence="8">
    <location>
        <begin position="222"/>
        <end position="400"/>
    </location>
</feature>
<dbReference type="PANTHER" id="PTHR42811">
    <property type="entry name" value="SERINE ACETYLTRANSFERASE"/>
    <property type="match status" value="1"/>
</dbReference>
<keyword evidence="11" id="KW-1185">Reference proteome</keyword>
<evidence type="ECO:0000256" key="5">
    <source>
        <dbReference type="ARBA" id="ARBA00022605"/>
    </source>
</evidence>
<feature type="region of interest" description="Disordered" evidence="8">
    <location>
        <begin position="452"/>
        <end position="477"/>
    </location>
</feature>
<dbReference type="NCBIfam" id="NF041874">
    <property type="entry name" value="EPS_EpsC"/>
    <property type="match status" value="1"/>
</dbReference>
<evidence type="ECO:0000256" key="8">
    <source>
        <dbReference type="SAM" id="MobiDB-lite"/>
    </source>
</evidence>
<evidence type="ECO:0000313" key="11">
    <source>
        <dbReference type="Proteomes" id="UP001497444"/>
    </source>
</evidence>
<dbReference type="InterPro" id="IPR004882">
    <property type="entry name" value="Luc7-rel"/>
</dbReference>
<comment type="similarity">
    <text evidence="3">Belongs to the transferase hexapeptide repeat family.</text>
</comment>
<protein>
    <recommendedName>
        <fullName evidence="4">serine O-acetyltransferase</fullName>
        <ecNumber evidence="4">2.3.1.30</ecNumber>
    </recommendedName>
</protein>
<dbReference type="SMART" id="SM00971">
    <property type="entry name" value="SATase_N"/>
    <property type="match status" value="1"/>
</dbReference>
<evidence type="ECO:0000256" key="2">
    <source>
        <dbReference type="ARBA" id="ARBA00005655"/>
    </source>
</evidence>
<gene>
    <name evidence="10" type="ORF">CSSPJE1EN1_LOCUS1780</name>
</gene>
<dbReference type="InterPro" id="IPR045304">
    <property type="entry name" value="LbH_SAT"/>
</dbReference>
<dbReference type="CDD" id="cd03354">
    <property type="entry name" value="LbH_SAT"/>
    <property type="match status" value="1"/>
</dbReference>
<organism evidence="10 11">
    <name type="scientific">Sphagnum jensenii</name>
    <dbReference type="NCBI Taxonomy" id="128206"/>
    <lineage>
        <taxon>Eukaryota</taxon>
        <taxon>Viridiplantae</taxon>
        <taxon>Streptophyta</taxon>
        <taxon>Embryophyta</taxon>
        <taxon>Bryophyta</taxon>
        <taxon>Sphagnophytina</taxon>
        <taxon>Sphagnopsida</taxon>
        <taxon>Sphagnales</taxon>
        <taxon>Sphagnaceae</taxon>
        <taxon>Sphagnum</taxon>
    </lineage>
</organism>
<dbReference type="Gene3D" id="1.10.3130.10">
    <property type="entry name" value="serine acetyltransferase, domain 1"/>
    <property type="match status" value="1"/>
</dbReference>
<dbReference type="PROSITE" id="PS00101">
    <property type="entry name" value="HEXAPEP_TRANSFERASES"/>
    <property type="match status" value="1"/>
</dbReference>
<dbReference type="InterPro" id="IPR053376">
    <property type="entry name" value="Serine_acetyltransferase"/>
</dbReference>
<evidence type="ECO:0000256" key="3">
    <source>
        <dbReference type="ARBA" id="ARBA00007274"/>
    </source>
</evidence>
<dbReference type="Pfam" id="PF03194">
    <property type="entry name" value="LUC7"/>
    <property type="match status" value="1"/>
</dbReference>
<proteinExistence type="inferred from homology"/>
<dbReference type="InterPro" id="IPR005881">
    <property type="entry name" value="Ser_O-AcTrfase"/>
</dbReference>
<dbReference type="EC" id="2.3.1.30" evidence="4"/>
<comment type="similarity">
    <text evidence="2">Belongs to the Luc7 family.</text>
</comment>
<accession>A0ABP0VS99</accession>
<dbReference type="SUPFAM" id="SSF51161">
    <property type="entry name" value="Trimeric LpxA-like enzymes"/>
    <property type="match status" value="1"/>
</dbReference>
<keyword evidence="6" id="KW-0808">Transferase</keyword>
<comment type="pathway">
    <text evidence="1">Amino-acid biosynthesis; L-cysteine biosynthesis; L-cysteine from L-serine: step 1/2.</text>
</comment>
<dbReference type="InterPro" id="IPR018357">
    <property type="entry name" value="Hexapep_transf_CS"/>
</dbReference>
<evidence type="ECO:0000256" key="4">
    <source>
        <dbReference type="ARBA" id="ARBA00013266"/>
    </source>
</evidence>
<dbReference type="InterPro" id="IPR001451">
    <property type="entry name" value="Hexapep"/>
</dbReference>
<dbReference type="InterPro" id="IPR011004">
    <property type="entry name" value="Trimer_LpxA-like_sf"/>
</dbReference>
<dbReference type="EMBL" id="OZ020096">
    <property type="protein sequence ID" value="CAK9256302.1"/>
    <property type="molecule type" value="Genomic_DNA"/>
</dbReference>
<feature type="domain" description="Serine acetyltransferase N-terminal" evidence="9">
    <location>
        <begin position="527"/>
        <end position="631"/>
    </location>
</feature>
<feature type="compositionally biased region" description="Basic and acidic residues" evidence="8">
    <location>
        <begin position="223"/>
        <end position="400"/>
    </location>
</feature>